<gene>
    <name evidence="5" type="ORF">EJ357_01705</name>
</gene>
<dbReference type="PANTHER" id="PTHR43747:SF5">
    <property type="entry name" value="FAD-BINDING DOMAIN-CONTAINING PROTEIN"/>
    <property type="match status" value="1"/>
</dbReference>
<keyword evidence="6" id="KW-1185">Reference proteome</keyword>
<dbReference type="InterPro" id="IPR050816">
    <property type="entry name" value="Flavin-dep_Halogenase_NPB"/>
</dbReference>
<keyword evidence="2" id="KW-0503">Monooxygenase</keyword>
<keyword evidence="1" id="KW-0560">Oxidoreductase</keyword>
<dbReference type="Gene3D" id="3.30.9.100">
    <property type="match status" value="1"/>
</dbReference>
<dbReference type="Pfam" id="PF04820">
    <property type="entry name" value="Trp_halogenase"/>
    <property type="match status" value="2"/>
</dbReference>
<reference evidence="5 6" key="1">
    <citation type="journal article" date="2019" name="Int. J. Syst. Evol. Microbiol.">
        <title>Streptomyces cyaneochromogenes sp. nov., a blue pigment-producing actinomycete from manganese-contaminated soil.</title>
        <authorList>
            <person name="Tang X."/>
            <person name="Zhao J."/>
            <person name="Li K."/>
            <person name="Chen Z."/>
            <person name="Sun Y."/>
            <person name="Gao J."/>
        </authorList>
    </citation>
    <scope>NUCLEOTIDE SEQUENCE [LARGE SCALE GENOMIC DNA]</scope>
    <source>
        <strain evidence="5 6">MK-45</strain>
    </source>
</reference>
<dbReference type="AlphaFoldDB" id="A0A3S9LZJ7"/>
<dbReference type="InterPro" id="IPR036188">
    <property type="entry name" value="FAD/NAD-bd_sf"/>
</dbReference>
<feature type="region of interest" description="Disordered" evidence="4">
    <location>
        <begin position="1"/>
        <end position="20"/>
    </location>
</feature>
<accession>A0A3S9LZJ7</accession>
<evidence type="ECO:0000256" key="4">
    <source>
        <dbReference type="SAM" id="MobiDB-lite"/>
    </source>
</evidence>
<evidence type="ECO:0000256" key="2">
    <source>
        <dbReference type="ARBA" id="ARBA00023033"/>
    </source>
</evidence>
<evidence type="ECO:0000256" key="1">
    <source>
        <dbReference type="ARBA" id="ARBA00023002"/>
    </source>
</evidence>
<evidence type="ECO:0000313" key="6">
    <source>
        <dbReference type="Proteomes" id="UP000280298"/>
    </source>
</evidence>
<dbReference type="GO" id="GO:0004497">
    <property type="term" value="F:monooxygenase activity"/>
    <property type="evidence" value="ECO:0007669"/>
    <property type="project" value="UniProtKB-KW"/>
</dbReference>
<dbReference type="InterPro" id="IPR006905">
    <property type="entry name" value="Flavin_halogenase"/>
</dbReference>
<dbReference type="Proteomes" id="UP000280298">
    <property type="component" value="Chromosome"/>
</dbReference>
<dbReference type="OrthoDB" id="103324at2"/>
<evidence type="ECO:0000256" key="3">
    <source>
        <dbReference type="ARBA" id="ARBA00038396"/>
    </source>
</evidence>
<dbReference type="KEGG" id="scya:EJ357_01705"/>
<evidence type="ECO:0000313" key="5">
    <source>
        <dbReference type="EMBL" id="AZQ32327.1"/>
    </source>
</evidence>
<dbReference type="Gene3D" id="3.50.50.60">
    <property type="entry name" value="FAD/NAD(P)-binding domain"/>
    <property type="match status" value="1"/>
</dbReference>
<proteinExistence type="inferred from homology"/>
<name>A0A3S9LZJ7_9ACTN</name>
<protein>
    <submittedName>
        <fullName evidence="5">FAD-binding protein</fullName>
    </submittedName>
</protein>
<organism evidence="5 6">
    <name type="scientific">Streptomyces cyaneochromogenes</name>
    <dbReference type="NCBI Taxonomy" id="2496836"/>
    <lineage>
        <taxon>Bacteria</taxon>
        <taxon>Bacillati</taxon>
        <taxon>Actinomycetota</taxon>
        <taxon>Actinomycetes</taxon>
        <taxon>Kitasatosporales</taxon>
        <taxon>Streptomycetaceae</taxon>
        <taxon>Streptomyces</taxon>
    </lineage>
</organism>
<dbReference type="PANTHER" id="PTHR43747">
    <property type="entry name" value="FAD-BINDING PROTEIN"/>
    <property type="match status" value="1"/>
</dbReference>
<sequence length="528" mass="58294">MTVQKRKLDELTSPPDEFRLNRNADTDRELAVAAKTEEFDVAVVGGGPAGSTLAALVAKQGHRVVVLEKENFPRYQIGESLLPSTIHGVCRLSGAADDLAEAGFPLKRGGTFRWGARPEPWTFAFSVSPRMAGPTSVAYQVERSKFDDILLKNARKQGADVREGCSVRGLIEEGERVRGLTYSGADGSEREIRAKYVVDASGNKSRLYNKVGGTREYSDFFRSLALFGYFENGKRMPQPNRFNILCVAFESGWFWYIPLSDTLTSVGAVVRREMADKIQGDPEKALRALIDECPMIADYLSEATRVTEGQYGEIRVRKDYSYHQTTFTRPGMMLVGDAACFVDPVFSSGVHLATYSSLLAARSLNSVLEGKVDEDAAMKEFEARYRREYGVFYEFLVSFYEMHRDENSYFWQAKKVTANTEPELQAFVELIGGVSSGEQGLMNAEALGERLAENSEEFATAVEKYAANDDGSSVPLFSSSVVRNAMQEAGQVQMRALLGEDAEPEAPMFPGGLVSSADGLYWLPSTTA</sequence>
<dbReference type="SUPFAM" id="SSF51905">
    <property type="entry name" value="FAD/NAD(P)-binding domain"/>
    <property type="match status" value="1"/>
</dbReference>
<comment type="similarity">
    <text evidence="3">Belongs to the flavin-dependent halogenase family. Bacterial tryptophan halogenase subfamily.</text>
</comment>
<dbReference type="EMBL" id="CP034539">
    <property type="protein sequence ID" value="AZQ32327.1"/>
    <property type="molecule type" value="Genomic_DNA"/>
</dbReference>
<dbReference type="PRINTS" id="PR00420">
    <property type="entry name" value="RNGMNOXGNASE"/>
</dbReference>